<evidence type="ECO:0000256" key="1">
    <source>
        <dbReference type="SAM" id="SignalP"/>
    </source>
</evidence>
<protein>
    <recommendedName>
        <fullName evidence="4">Glycosyl hydrolase-like 10 domain-containing protein</fullName>
    </recommendedName>
</protein>
<comment type="caution">
    <text evidence="2">The sequence shown here is derived from an EMBL/GenBank/DDBJ whole genome shotgun (WGS) entry which is preliminary data.</text>
</comment>
<dbReference type="Proteomes" id="UP000342249">
    <property type="component" value="Unassembled WGS sequence"/>
</dbReference>
<dbReference type="AlphaFoldDB" id="A0A5N7IQ32"/>
<evidence type="ECO:0000313" key="2">
    <source>
        <dbReference type="EMBL" id="MPQ63025.1"/>
    </source>
</evidence>
<organism evidence="2 3">
    <name type="scientific">Clostridium estertheticum</name>
    <dbReference type="NCBI Taxonomy" id="238834"/>
    <lineage>
        <taxon>Bacteria</taxon>
        <taxon>Bacillati</taxon>
        <taxon>Bacillota</taxon>
        <taxon>Clostridia</taxon>
        <taxon>Eubacteriales</taxon>
        <taxon>Clostridiaceae</taxon>
        <taxon>Clostridium</taxon>
    </lineage>
</organism>
<reference evidence="2 3" key="1">
    <citation type="journal article" date="2019" name="Lett. Appl. Microbiol.">
        <title>A case of 'blown pack' spoilage of vacuum-packaged pork likely associated with Clostridium estertheticum in Canada.</title>
        <authorList>
            <person name="Zhang P."/>
            <person name="Ward P."/>
            <person name="McMullen L.M."/>
            <person name="Yang X."/>
        </authorList>
    </citation>
    <scope>NUCLEOTIDE SEQUENCE [LARGE SCALE GENOMIC DNA]</scope>
    <source>
        <strain evidence="2 3">MA19</strain>
    </source>
</reference>
<dbReference type="RefSeq" id="WP_152752605.1">
    <property type="nucleotide sequence ID" value="NZ_JAIZZU010000005.1"/>
</dbReference>
<keyword evidence="1" id="KW-0732">Signal</keyword>
<evidence type="ECO:0008006" key="4">
    <source>
        <dbReference type="Google" id="ProtNLM"/>
    </source>
</evidence>
<name>A0A5N7IQ32_9CLOT</name>
<gene>
    <name evidence="2" type="ORF">E4V82_13000</name>
</gene>
<proteinExistence type="predicted"/>
<dbReference type="EMBL" id="SPSF01000032">
    <property type="protein sequence ID" value="MPQ63025.1"/>
    <property type="molecule type" value="Genomic_DNA"/>
</dbReference>
<accession>A0A5N7IQ32</accession>
<feature type="signal peptide" evidence="1">
    <location>
        <begin position="1"/>
        <end position="25"/>
    </location>
</feature>
<evidence type="ECO:0000313" key="3">
    <source>
        <dbReference type="Proteomes" id="UP000342249"/>
    </source>
</evidence>
<feature type="chain" id="PRO_5030135090" description="Glycosyl hydrolase-like 10 domain-containing protein" evidence="1">
    <location>
        <begin position="26"/>
        <end position="984"/>
    </location>
</feature>
<sequence>MKKLLTTTFILLFCFLLISTHNSYAFEPTNNQVVSANKVWNIQFNKELKFDDALKNSITIVDSAGKSSAITTQLGLDKKSILINPPVKGYTLGESYTLKMDKEIYSTDNTQLQNILQMTFKVNNNILVENNENVKSIFNDNCNNLITSGWSKGDNYTNDSFIADSSESEKYNTHIPYGQYLFYNTTQNSISKISKDVKIGAGPFNVEFDAKITDLQTPATNVGWRGFALDIIANNKRYHISINSKDSDNKVKINLLSKNSGTDLFKTINTYLPKDNDIHRWSIVNDGNKTISVLLDGKTIGSFANPELDAAGLTDRVIFYNDMTDTLSSYNNVYIDNFAVVNSLAIKNSTVIPDEKNQAINISTTMAIEAENLISIKQYSIKSYLYKNDKIIAETSTPLNKKTILSTLNNITQSGEMKLVLKLVTGNQVIEETTKTISMNISTANLEPGQVVNSSPGSVYLYNQMDKMSATGKNDAVHSGWNLGSYVDSESNKSGSIIENSENPLTIKMPVTLNGWFRVYVGYVTGTDSFRIGATNDSSKTQINGDISLKSNNLYGEQWINEKSTIISKFDNNSIEINPIPNKNVRIAYIKLIGLTADQVTLYQKENENKKTVIYDFDGYSDFFDGRYPTVEALKNKAVDRFSGRNVGTINWSLGGTGALNYNSKYAGNAYDGTDEFDSEFRDGDRLAKSQILNILSSGKSPLEIIADRGADKDIKVNASLRMNSFYNPTIYGFKNGDMYNKYKQFAQPGSFYLSYYHTEVRDYMKNILLESGSFNNVNGVTLDFCRYPEVFGSETPNDQKVLIMNEFLRTLRKELPKNKTITIRVPWKNPIQYGFDVNAWVKEGLLDTLVPSSIGNEDNKSFEISSYVNMVKNTNVKLYIGITADVSGHDITKEEEQLVKQGLYIHNKEYLDIEQYLLRAYDVYEDGADGLFLFNSTANLYLDSRAPVESSYLGDKIQIQKWHQFDYVSGFMTHKINVSKPSN</sequence>